<evidence type="ECO:0000313" key="2">
    <source>
        <dbReference type="Proteomes" id="UP000176944"/>
    </source>
</evidence>
<evidence type="ECO:0000313" key="1">
    <source>
        <dbReference type="EMBL" id="AOY82975.1"/>
    </source>
</evidence>
<dbReference type="Gene3D" id="3.40.50.150">
    <property type="entry name" value="Vaccinia Virus protein VP39"/>
    <property type="match status" value="1"/>
</dbReference>
<sequence length="124" mass="14171">MVDRVLNQVVSVKEPFNSYETVKEAVETIDGFLVPGQEEFLFNKVKSLPEDALIVEVGSYQGRSTAAMAFACVGSNRKIYCIDPWIGQCHNLPEKSVFEVWKENLDKYQLTPYIKSFQGYSFKF</sequence>
<dbReference type="EMBL" id="CP017708">
    <property type="protein sequence ID" value="AOY82975.1"/>
    <property type="molecule type" value="Genomic_DNA"/>
</dbReference>
<dbReference type="AlphaFoldDB" id="A0A1D9G662"/>
<name>A0A1D9G662_MOOP1</name>
<reference evidence="2" key="1">
    <citation type="submission" date="2016-10" db="EMBL/GenBank/DDBJ databases">
        <title>Comparative genomics uncovers the prolific and rare metabolic potential of the cyanobacterial genus Moorea.</title>
        <authorList>
            <person name="Leao T."/>
            <person name="Castelao G."/>
            <person name="Korobeynikov A."/>
            <person name="Monroe E.A."/>
            <person name="Podell S."/>
            <person name="Glukhov E."/>
            <person name="Allen E."/>
            <person name="Gerwick W.H."/>
            <person name="Gerwick L."/>
        </authorList>
    </citation>
    <scope>NUCLEOTIDE SEQUENCE [LARGE SCALE GENOMIC DNA]</scope>
    <source>
        <strain evidence="2">JHB</strain>
    </source>
</reference>
<evidence type="ECO:0008006" key="3">
    <source>
        <dbReference type="Google" id="ProtNLM"/>
    </source>
</evidence>
<accession>A0A1D9G662</accession>
<dbReference type="SUPFAM" id="SSF53335">
    <property type="entry name" value="S-adenosyl-L-methionine-dependent methyltransferases"/>
    <property type="match status" value="1"/>
</dbReference>
<proteinExistence type="predicted"/>
<gene>
    <name evidence="1" type="ORF">BJP36_26740</name>
</gene>
<organism evidence="1 2">
    <name type="scientific">Moorena producens (strain JHB)</name>
    <dbReference type="NCBI Taxonomy" id="1454205"/>
    <lineage>
        <taxon>Bacteria</taxon>
        <taxon>Bacillati</taxon>
        <taxon>Cyanobacteriota</taxon>
        <taxon>Cyanophyceae</taxon>
        <taxon>Coleofasciculales</taxon>
        <taxon>Coleofasciculaceae</taxon>
        <taxon>Moorena</taxon>
    </lineage>
</organism>
<protein>
    <recommendedName>
        <fullName evidence="3">Class I SAM-dependent methyltransferase</fullName>
    </recommendedName>
</protein>
<dbReference type="InterPro" id="IPR029063">
    <property type="entry name" value="SAM-dependent_MTases_sf"/>
</dbReference>
<dbReference type="Proteomes" id="UP000176944">
    <property type="component" value="Chromosome"/>
</dbReference>